<evidence type="ECO:0000256" key="2">
    <source>
        <dbReference type="ARBA" id="ARBA00022527"/>
    </source>
</evidence>
<dbReference type="STRING" id="1965070.A0A443Q9L2"/>
<dbReference type="OrthoDB" id="40902at2759"/>
<evidence type="ECO:0000256" key="4">
    <source>
        <dbReference type="ARBA" id="ARBA00022741"/>
    </source>
</evidence>
<feature type="non-terminal residue" evidence="7">
    <location>
        <position position="1"/>
    </location>
</feature>
<evidence type="ECO:0000313" key="7">
    <source>
        <dbReference type="EMBL" id="RWR99705.1"/>
    </source>
</evidence>
<comment type="similarity">
    <text evidence="1">Belongs to the protein kinase superfamily. CAMK Ser/Thr protein kinase family.</text>
</comment>
<dbReference type="InterPro" id="IPR011009">
    <property type="entry name" value="Kinase-like_dom_sf"/>
</dbReference>
<organism evidence="7 8">
    <name type="scientific">Dinothrombium tinctorium</name>
    <dbReference type="NCBI Taxonomy" id="1965070"/>
    <lineage>
        <taxon>Eukaryota</taxon>
        <taxon>Metazoa</taxon>
        <taxon>Ecdysozoa</taxon>
        <taxon>Arthropoda</taxon>
        <taxon>Chelicerata</taxon>
        <taxon>Arachnida</taxon>
        <taxon>Acari</taxon>
        <taxon>Acariformes</taxon>
        <taxon>Trombidiformes</taxon>
        <taxon>Prostigmata</taxon>
        <taxon>Anystina</taxon>
        <taxon>Parasitengona</taxon>
        <taxon>Trombidioidea</taxon>
        <taxon>Trombidiidae</taxon>
        <taxon>Dinothrombium</taxon>
    </lineage>
</organism>
<dbReference type="Gene3D" id="1.10.510.10">
    <property type="entry name" value="Transferase(Phosphotransferase) domain 1"/>
    <property type="match status" value="1"/>
</dbReference>
<dbReference type="Proteomes" id="UP000285301">
    <property type="component" value="Unassembled WGS sequence"/>
</dbReference>
<keyword evidence="4" id="KW-0547">Nucleotide-binding</keyword>
<keyword evidence="3" id="KW-0808">Transferase</keyword>
<evidence type="ECO:0000256" key="1">
    <source>
        <dbReference type="ARBA" id="ARBA00006692"/>
    </source>
</evidence>
<gene>
    <name evidence="7" type="ORF">B4U79_18755</name>
</gene>
<proteinExistence type="inferred from homology"/>
<evidence type="ECO:0000256" key="3">
    <source>
        <dbReference type="ARBA" id="ARBA00022679"/>
    </source>
</evidence>
<evidence type="ECO:0000256" key="5">
    <source>
        <dbReference type="ARBA" id="ARBA00022777"/>
    </source>
</evidence>
<reference evidence="7 8" key="1">
    <citation type="journal article" date="2018" name="Gigascience">
        <title>Genomes of trombidid mites reveal novel predicted allergens and laterally-transferred genes associated with secondary metabolism.</title>
        <authorList>
            <person name="Dong X."/>
            <person name="Chaisiri K."/>
            <person name="Xia D."/>
            <person name="Armstrong S.D."/>
            <person name="Fang Y."/>
            <person name="Donnelly M.J."/>
            <person name="Kadowaki T."/>
            <person name="McGarry J.W."/>
            <person name="Darby A.C."/>
            <person name="Makepeace B.L."/>
        </authorList>
    </citation>
    <scope>NUCLEOTIDE SEQUENCE [LARGE SCALE GENOMIC DNA]</scope>
    <source>
        <strain evidence="7">UoL-WK</strain>
    </source>
</reference>
<evidence type="ECO:0000256" key="6">
    <source>
        <dbReference type="ARBA" id="ARBA00022840"/>
    </source>
</evidence>
<dbReference type="GO" id="GO:0005524">
    <property type="term" value="F:ATP binding"/>
    <property type="evidence" value="ECO:0007669"/>
    <property type="project" value="UniProtKB-KW"/>
</dbReference>
<sequence>LPFDGYCGSSNCQCSGCHMCDGCQDDMLESIINEEVEFFLEDSDDISDEAVHLIKHLLEKDPKLRYSAKMVLDHPWVTKMKK</sequence>
<dbReference type="InterPro" id="IPR050205">
    <property type="entry name" value="CDPK_Ser/Thr_kinases"/>
</dbReference>
<comment type="caution">
    <text evidence="7">The sequence shown here is derived from an EMBL/GenBank/DDBJ whole genome shotgun (WGS) entry which is preliminary data.</text>
</comment>
<keyword evidence="8" id="KW-1185">Reference proteome</keyword>
<evidence type="ECO:0000313" key="8">
    <source>
        <dbReference type="Proteomes" id="UP000285301"/>
    </source>
</evidence>
<protein>
    <submittedName>
        <fullName evidence="7">MAP kinase-activated protein kinase 5-like protein</fullName>
    </submittedName>
</protein>
<name>A0A443Q9L2_9ACAR</name>
<keyword evidence="5 7" id="KW-0418">Kinase</keyword>
<dbReference type="GO" id="GO:0004674">
    <property type="term" value="F:protein serine/threonine kinase activity"/>
    <property type="evidence" value="ECO:0007669"/>
    <property type="project" value="UniProtKB-KW"/>
</dbReference>
<dbReference type="AlphaFoldDB" id="A0A443Q9L2"/>
<accession>A0A443Q9L2</accession>
<keyword evidence="2" id="KW-0723">Serine/threonine-protein kinase</keyword>
<dbReference type="EMBL" id="NCKU01013929">
    <property type="protein sequence ID" value="RWR99705.1"/>
    <property type="molecule type" value="Genomic_DNA"/>
</dbReference>
<dbReference type="SUPFAM" id="SSF56112">
    <property type="entry name" value="Protein kinase-like (PK-like)"/>
    <property type="match status" value="1"/>
</dbReference>
<keyword evidence="6" id="KW-0067">ATP-binding</keyword>
<dbReference type="PANTHER" id="PTHR24349">
    <property type="entry name" value="SERINE/THREONINE-PROTEIN KINASE"/>
    <property type="match status" value="1"/>
</dbReference>